<gene>
    <name evidence="1" type="ORF">MRATA1EN1_LOCUS14971</name>
</gene>
<keyword evidence="2" id="KW-1185">Reference proteome</keyword>
<evidence type="ECO:0000313" key="2">
    <source>
        <dbReference type="Proteomes" id="UP001176941"/>
    </source>
</evidence>
<dbReference type="EMBL" id="OX459961">
    <property type="protein sequence ID" value="CAI9166009.1"/>
    <property type="molecule type" value="Genomic_DNA"/>
</dbReference>
<protein>
    <submittedName>
        <fullName evidence="1">Uncharacterized protein</fullName>
    </submittedName>
</protein>
<reference evidence="1" key="1">
    <citation type="submission" date="2023-04" db="EMBL/GenBank/DDBJ databases">
        <authorList>
            <consortium name="ELIXIR-Norway"/>
        </authorList>
    </citation>
    <scope>NUCLEOTIDE SEQUENCE [LARGE SCALE GENOMIC DNA]</scope>
</reference>
<accession>A0ABN8YWX4</accession>
<name>A0ABN8YWX4_RANTA</name>
<evidence type="ECO:0000313" key="1">
    <source>
        <dbReference type="EMBL" id="CAI9166009.1"/>
    </source>
</evidence>
<sequence>MQVVRGTAYYSSHPAWESVPGSQQPQIYHSEYDTSFPSPLSEPQFPHVQRWAVTYIVLPVVPCGALTKLDYPMTQDVTPVWLNLTNIQKSSLYFTSPLKSEENAPDPGVGTAPPHTPLCIYLYLHHWLKVSINYLISPSRPGMFPRKLRNPPWTLLRLPGACTVGLRDKFCLCLPNIPIPPQTSTPGDLARAMVGELDP</sequence>
<organism evidence="1 2">
    <name type="scientific">Rangifer tarandus platyrhynchus</name>
    <name type="common">Svalbard reindeer</name>
    <dbReference type="NCBI Taxonomy" id="3082113"/>
    <lineage>
        <taxon>Eukaryota</taxon>
        <taxon>Metazoa</taxon>
        <taxon>Chordata</taxon>
        <taxon>Craniata</taxon>
        <taxon>Vertebrata</taxon>
        <taxon>Euteleostomi</taxon>
        <taxon>Mammalia</taxon>
        <taxon>Eutheria</taxon>
        <taxon>Laurasiatheria</taxon>
        <taxon>Artiodactyla</taxon>
        <taxon>Ruminantia</taxon>
        <taxon>Pecora</taxon>
        <taxon>Cervidae</taxon>
        <taxon>Odocoileinae</taxon>
        <taxon>Rangifer</taxon>
    </lineage>
</organism>
<dbReference type="Proteomes" id="UP001176941">
    <property type="component" value="Chromosome 25"/>
</dbReference>
<proteinExistence type="predicted"/>